<reference evidence="2" key="1">
    <citation type="submission" date="2020-02" db="EMBL/GenBank/DDBJ databases">
        <authorList>
            <person name="Meier V. D."/>
        </authorList>
    </citation>
    <scope>NUCLEOTIDE SEQUENCE</scope>
    <source>
        <strain evidence="2">AVDCRST_MAG40</strain>
    </source>
</reference>
<organism evidence="2">
    <name type="scientific">uncultured Gemmatimonadaceae bacterium</name>
    <dbReference type="NCBI Taxonomy" id="246130"/>
    <lineage>
        <taxon>Bacteria</taxon>
        <taxon>Pseudomonadati</taxon>
        <taxon>Gemmatimonadota</taxon>
        <taxon>Gemmatimonadia</taxon>
        <taxon>Gemmatimonadales</taxon>
        <taxon>Gemmatimonadaceae</taxon>
        <taxon>environmental samples</taxon>
    </lineage>
</organism>
<dbReference type="Pfam" id="PF08241">
    <property type="entry name" value="Methyltransf_11"/>
    <property type="match status" value="1"/>
</dbReference>
<evidence type="ECO:0000313" key="2">
    <source>
        <dbReference type="EMBL" id="CAA9329178.1"/>
    </source>
</evidence>
<dbReference type="Gene3D" id="3.40.50.150">
    <property type="entry name" value="Vaccinia Virus protein VP39"/>
    <property type="match status" value="1"/>
</dbReference>
<accession>A0A6J4LBQ0</accession>
<dbReference type="GO" id="GO:0008757">
    <property type="term" value="F:S-adenosylmethionine-dependent methyltransferase activity"/>
    <property type="evidence" value="ECO:0007669"/>
    <property type="project" value="InterPro"/>
</dbReference>
<dbReference type="AlphaFoldDB" id="A0A6J4LBQ0"/>
<dbReference type="SUPFAM" id="SSF53335">
    <property type="entry name" value="S-adenosyl-L-methionine-dependent methyltransferases"/>
    <property type="match status" value="1"/>
</dbReference>
<feature type="domain" description="Methyltransferase type 11" evidence="1">
    <location>
        <begin position="100"/>
        <end position="171"/>
    </location>
</feature>
<gene>
    <name evidence="2" type="ORF">AVDCRST_MAG40-1837</name>
</gene>
<sequence length="236" mass="25284">MLLVVCCLTVPLRGANNKQHATNTNDGISSVSELDPRYFRRADESPDEAFYGQPRLVTHIDAGAVAAVTALYRELFAPGAALLDLMSSWVSHLPPEVAYARVAGLGMNAAELAANPRLTERVTGNLNARPQLPFADGEFDGAGCCVSVQYLTRPVAVFAEVARVLRPGAPFAVTFSNRCFPTKAVAAWQALDDAGHLALVQRYFADAGGWKAEVRAERRTRVGAGDPLYAVVGVRA</sequence>
<name>A0A6J4LBQ0_9BACT</name>
<proteinExistence type="predicted"/>
<dbReference type="PANTHER" id="PTHR43036">
    <property type="entry name" value="OSJNBB0011N17.9 PROTEIN"/>
    <property type="match status" value="1"/>
</dbReference>
<dbReference type="InterPro" id="IPR013216">
    <property type="entry name" value="Methyltransf_11"/>
</dbReference>
<evidence type="ECO:0000259" key="1">
    <source>
        <dbReference type="Pfam" id="PF08241"/>
    </source>
</evidence>
<protein>
    <recommendedName>
        <fullName evidence="1">Methyltransferase type 11 domain-containing protein</fullName>
    </recommendedName>
</protein>
<dbReference type="InterPro" id="IPR029063">
    <property type="entry name" value="SAM-dependent_MTases_sf"/>
</dbReference>
<dbReference type="EMBL" id="CADCTX010000571">
    <property type="protein sequence ID" value="CAA9329178.1"/>
    <property type="molecule type" value="Genomic_DNA"/>
</dbReference>
<dbReference type="PANTHER" id="PTHR43036:SF2">
    <property type="entry name" value="OS04G0481300 PROTEIN"/>
    <property type="match status" value="1"/>
</dbReference>